<evidence type="ECO:0000256" key="3">
    <source>
        <dbReference type="ARBA" id="ARBA00008711"/>
    </source>
</evidence>
<dbReference type="InterPro" id="IPR018060">
    <property type="entry name" value="HTH_AraC"/>
</dbReference>
<evidence type="ECO:0000259" key="15">
    <source>
        <dbReference type="PROSITE" id="PS01124"/>
    </source>
</evidence>
<evidence type="ECO:0000256" key="1">
    <source>
        <dbReference type="ARBA" id="ARBA00001286"/>
    </source>
</evidence>
<dbReference type="GO" id="GO:0032259">
    <property type="term" value="P:methylation"/>
    <property type="evidence" value="ECO:0007669"/>
    <property type="project" value="UniProtKB-KW"/>
</dbReference>
<dbReference type="STRING" id="863227.GCA_000373005_02762"/>
<dbReference type="InterPro" id="IPR014048">
    <property type="entry name" value="MethylDNA_cys_MeTrfase_DNA-bd"/>
</dbReference>
<comment type="function">
    <text evidence="13">Involved in the cellular defense against the biological effects of O6-methylguanine (O6-MeG) and O4-methylthymine (O4-MeT) in DNA. Repairs the methylated nucleobase in DNA by stoichiometrically transferring the methyl group to a cysteine residue in the enzyme. This is a suicide reaction: the enzyme is irreversibly inactivated.</text>
</comment>
<reference evidence="16 17" key="1">
    <citation type="submission" date="2018-01" db="EMBL/GenBank/DDBJ databases">
        <title>Whole genome analyses suggest that Burkholderia sensu lato contains two further novel genera in the rhizoxinica-symbiotica group Mycetohabitans gen. nov., and Trinickia gen. nov.: implications for the evolution of diazotrophy and nodulation in the Burkholderiaceae.</title>
        <authorList>
            <person name="Estrada-de los Santos P."/>
            <person name="Palmer M."/>
            <person name="Chavez-Ramirez B."/>
            <person name="Beukes C."/>
            <person name="Steenkamp E.T."/>
            <person name="Hirsch A.M."/>
            <person name="Manyaka P."/>
            <person name="Maluk M."/>
            <person name="Lafos M."/>
            <person name="Crook M."/>
            <person name="Gross E."/>
            <person name="Simon M.F."/>
            <person name="Bueno dos Reis Junior F."/>
            <person name="Poole P.S."/>
            <person name="Venter S.N."/>
            <person name="James E.K."/>
        </authorList>
    </citation>
    <scope>NUCLEOTIDE SEQUENCE [LARGE SCALE GENOMIC DNA]</scope>
    <source>
        <strain evidence="16 17">JPY 581</strain>
    </source>
</reference>
<dbReference type="Pfam" id="PF02805">
    <property type="entry name" value="Ada_Zn_binding"/>
    <property type="match status" value="1"/>
</dbReference>
<dbReference type="PANTHER" id="PTHR10815">
    <property type="entry name" value="METHYLATED-DNA--PROTEIN-CYSTEINE METHYLTRANSFERASE"/>
    <property type="match status" value="1"/>
</dbReference>
<keyword evidence="11 13" id="KW-0234">DNA repair</keyword>
<dbReference type="GO" id="GO:0005737">
    <property type="term" value="C:cytoplasm"/>
    <property type="evidence" value="ECO:0007669"/>
    <property type="project" value="UniProtKB-SubCell"/>
</dbReference>
<evidence type="ECO:0000256" key="5">
    <source>
        <dbReference type="ARBA" id="ARBA00022603"/>
    </source>
</evidence>
<dbReference type="InterPro" id="IPR036388">
    <property type="entry name" value="WH-like_DNA-bd_sf"/>
</dbReference>
<dbReference type="PANTHER" id="PTHR10815:SF14">
    <property type="entry name" value="BIFUNCTIONAL TRANSCRIPTIONAL ACTIVATOR_DNA REPAIR ENZYME ADA"/>
    <property type="match status" value="1"/>
</dbReference>
<dbReference type="NCBIfam" id="NF011964">
    <property type="entry name" value="PRK15435.1"/>
    <property type="match status" value="1"/>
</dbReference>
<dbReference type="SUPFAM" id="SSF46767">
    <property type="entry name" value="Methylated DNA-protein cysteine methyltransferase, C-terminal domain"/>
    <property type="match status" value="1"/>
</dbReference>
<evidence type="ECO:0000313" key="16">
    <source>
        <dbReference type="EMBL" id="PMS37808.1"/>
    </source>
</evidence>
<dbReference type="Gene3D" id="3.30.160.70">
    <property type="entry name" value="Methylated DNA-protein cysteine methyltransferase domain"/>
    <property type="match status" value="1"/>
</dbReference>
<dbReference type="Gene3D" id="1.10.10.10">
    <property type="entry name" value="Winged helix-like DNA-binding domain superfamily/Winged helix DNA-binding domain"/>
    <property type="match status" value="1"/>
</dbReference>
<keyword evidence="10" id="KW-0804">Transcription</keyword>
<keyword evidence="9" id="KW-0010">Activator</keyword>
<dbReference type="NCBIfam" id="TIGR00589">
    <property type="entry name" value="ogt"/>
    <property type="match status" value="1"/>
</dbReference>
<proteinExistence type="inferred from homology"/>
<evidence type="ECO:0000256" key="14">
    <source>
        <dbReference type="SAM" id="MobiDB-lite"/>
    </source>
</evidence>
<dbReference type="PROSITE" id="PS01124">
    <property type="entry name" value="HTH_ARAC_FAMILY_2"/>
    <property type="match status" value="1"/>
</dbReference>
<dbReference type="InterPro" id="IPR036217">
    <property type="entry name" value="MethylDNA_cys_MeTrfase_DNAb"/>
</dbReference>
<evidence type="ECO:0000256" key="11">
    <source>
        <dbReference type="ARBA" id="ARBA00023204"/>
    </source>
</evidence>
<evidence type="ECO:0000256" key="12">
    <source>
        <dbReference type="ARBA" id="ARBA00049348"/>
    </source>
</evidence>
<comment type="subcellular location">
    <subcellularLocation>
        <location evidence="13">Cytoplasm</location>
    </subcellularLocation>
</comment>
<feature type="compositionally biased region" description="Low complexity" evidence="14">
    <location>
        <begin position="381"/>
        <end position="391"/>
    </location>
</feature>
<dbReference type="EC" id="2.1.1.63" evidence="13"/>
<dbReference type="SMART" id="SM00342">
    <property type="entry name" value="HTH_ARAC"/>
    <property type="match status" value="1"/>
</dbReference>
<keyword evidence="4 13" id="KW-0963">Cytoplasm</keyword>
<feature type="region of interest" description="Disordered" evidence="14">
    <location>
        <begin position="381"/>
        <end position="409"/>
    </location>
</feature>
<feature type="active site" description="Nucleophile; methyl group acceptor" evidence="13">
    <location>
        <position position="346"/>
    </location>
</feature>
<dbReference type="GO" id="GO:0003908">
    <property type="term" value="F:methylated-DNA-[protein]-cysteine S-methyltransferase activity"/>
    <property type="evidence" value="ECO:0007669"/>
    <property type="project" value="UniProtKB-UniRule"/>
</dbReference>
<feature type="domain" description="HTH araC/xylS-type" evidence="15">
    <location>
        <begin position="111"/>
        <end position="208"/>
    </location>
</feature>
<dbReference type="Gene3D" id="1.10.10.60">
    <property type="entry name" value="Homeodomain-like"/>
    <property type="match status" value="1"/>
</dbReference>
<evidence type="ECO:0000256" key="2">
    <source>
        <dbReference type="ARBA" id="ARBA00001947"/>
    </source>
</evidence>
<dbReference type="GO" id="GO:0043565">
    <property type="term" value="F:sequence-specific DNA binding"/>
    <property type="evidence" value="ECO:0007669"/>
    <property type="project" value="InterPro"/>
</dbReference>
<dbReference type="EMBL" id="PNYC01000003">
    <property type="protein sequence ID" value="PMS37808.1"/>
    <property type="molecule type" value="Genomic_DNA"/>
</dbReference>
<gene>
    <name evidence="16" type="ORF">C0Z20_06565</name>
</gene>
<dbReference type="InterPro" id="IPR036631">
    <property type="entry name" value="MGMT_N_sf"/>
</dbReference>
<evidence type="ECO:0000256" key="6">
    <source>
        <dbReference type="ARBA" id="ARBA00022679"/>
    </source>
</evidence>
<dbReference type="GO" id="GO:0006307">
    <property type="term" value="P:DNA alkylation repair"/>
    <property type="evidence" value="ECO:0007669"/>
    <property type="project" value="UniProtKB-UniRule"/>
</dbReference>
<keyword evidence="8" id="KW-0805">Transcription regulation</keyword>
<dbReference type="InterPro" id="IPR008332">
    <property type="entry name" value="MethylG_MeTrfase_N"/>
</dbReference>
<dbReference type="InterPro" id="IPR023546">
    <property type="entry name" value="MGMT"/>
</dbReference>
<comment type="similarity">
    <text evidence="3 13">Belongs to the MGMT family.</text>
</comment>
<dbReference type="Gene3D" id="3.40.10.10">
    <property type="entry name" value="DNA Methylphosphotriester Repair Domain"/>
    <property type="match status" value="1"/>
</dbReference>
<name>A0A2N7X7R7_9BURK</name>
<dbReference type="SUPFAM" id="SSF53155">
    <property type="entry name" value="Methylated DNA-protein cysteine methyltransferase domain"/>
    <property type="match status" value="1"/>
</dbReference>
<keyword evidence="6 13" id="KW-0808">Transferase</keyword>
<comment type="caution">
    <text evidence="16">The sequence shown here is derived from an EMBL/GenBank/DDBJ whole genome shotgun (WGS) entry which is preliminary data.</text>
</comment>
<comment type="catalytic activity">
    <reaction evidence="12 13">
        <text>a 6-O-methyl-2'-deoxyguanosine in DNA + L-cysteinyl-[protein] = S-methyl-L-cysteinyl-[protein] + a 2'-deoxyguanosine in DNA</text>
        <dbReference type="Rhea" id="RHEA:24000"/>
        <dbReference type="Rhea" id="RHEA-COMP:10131"/>
        <dbReference type="Rhea" id="RHEA-COMP:10132"/>
        <dbReference type="Rhea" id="RHEA-COMP:11367"/>
        <dbReference type="Rhea" id="RHEA-COMP:11368"/>
        <dbReference type="ChEBI" id="CHEBI:29950"/>
        <dbReference type="ChEBI" id="CHEBI:82612"/>
        <dbReference type="ChEBI" id="CHEBI:85445"/>
        <dbReference type="ChEBI" id="CHEBI:85448"/>
        <dbReference type="EC" id="2.1.1.63"/>
    </reaction>
</comment>
<evidence type="ECO:0000256" key="9">
    <source>
        <dbReference type="ARBA" id="ARBA00023159"/>
    </source>
</evidence>
<comment type="cofactor">
    <cofactor evidence="2">
        <name>Zn(2+)</name>
        <dbReference type="ChEBI" id="CHEBI:29105"/>
    </cofactor>
</comment>
<dbReference type="FunFam" id="1.10.10.10:FF:000214">
    <property type="entry name" value="Methylated-DNA--protein-cysteine methyltransferase"/>
    <property type="match status" value="1"/>
</dbReference>
<comment type="catalytic activity">
    <reaction evidence="1 13">
        <text>a 4-O-methyl-thymidine in DNA + L-cysteinyl-[protein] = a thymidine in DNA + S-methyl-L-cysteinyl-[protein]</text>
        <dbReference type="Rhea" id="RHEA:53428"/>
        <dbReference type="Rhea" id="RHEA-COMP:10131"/>
        <dbReference type="Rhea" id="RHEA-COMP:10132"/>
        <dbReference type="Rhea" id="RHEA-COMP:13555"/>
        <dbReference type="Rhea" id="RHEA-COMP:13556"/>
        <dbReference type="ChEBI" id="CHEBI:29950"/>
        <dbReference type="ChEBI" id="CHEBI:82612"/>
        <dbReference type="ChEBI" id="CHEBI:137386"/>
        <dbReference type="ChEBI" id="CHEBI:137387"/>
        <dbReference type="EC" id="2.1.1.63"/>
    </reaction>
</comment>
<sequence length="409" mass="44236">MQRRRSTDQVDDPTSRPAYREPEPGALPRSGYRNDAERWDAVRTRDARAEGAFFYAVATTGVFCRPTCSSRLPRRENVAFFATADEARAAGFRECKRCRPDGLPRELAMVERACAALDADPQGRMTLAQLSDAVHVSPFHLQRIFTRVVGVSPRQYQAARRGAALRDALQRGDGVTRAALDAGFNSPSRLYENVASELGMAPSAYRKKGAGLTVRYASSPTPLGHVLVAATDKGICRIAFGDELGILVDDLRATLANAQLIEDRAHIAPFISQIDAYLNGRRETFDLPLDVGATAFRQRVWDALRNIPYGETRSYTEIAEALGTPRAVRAVASACASNPIAIAIPCHRVVQKGGALAGYRWGLARKAALLDAEARRTAIASGARAGDSDAGVETPTDVEPAPTDLDDVA</sequence>
<evidence type="ECO:0000313" key="17">
    <source>
        <dbReference type="Proteomes" id="UP000235777"/>
    </source>
</evidence>
<accession>A0A2N7X7R7</accession>
<dbReference type="Pfam" id="PF12833">
    <property type="entry name" value="HTH_18"/>
    <property type="match status" value="1"/>
</dbReference>
<dbReference type="Proteomes" id="UP000235777">
    <property type="component" value="Unassembled WGS sequence"/>
</dbReference>
<keyword evidence="7 13" id="KW-0227">DNA damage</keyword>
<keyword evidence="17" id="KW-1185">Reference proteome</keyword>
<organism evidence="16 17">
    <name type="scientific">Trinickia symbiotica</name>
    <dbReference type="NCBI Taxonomy" id="863227"/>
    <lineage>
        <taxon>Bacteria</taxon>
        <taxon>Pseudomonadati</taxon>
        <taxon>Pseudomonadota</taxon>
        <taxon>Betaproteobacteria</taxon>
        <taxon>Burkholderiales</taxon>
        <taxon>Burkholderiaceae</taxon>
        <taxon>Trinickia</taxon>
    </lineage>
</organism>
<dbReference type="CDD" id="cd06445">
    <property type="entry name" value="ATase"/>
    <property type="match status" value="1"/>
</dbReference>
<evidence type="ECO:0000256" key="13">
    <source>
        <dbReference type="HAMAP-Rule" id="MF_00772"/>
    </source>
</evidence>
<keyword evidence="16" id="KW-0238">DNA-binding</keyword>
<dbReference type="Pfam" id="PF01035">
    <property type="entry name" value="DNA_binding_1"/>
    <property type="match status" value="1"/>
</dbReference>
<dbReference type="InterPro" id="IPR009057">
    <property type="entry name" value="Homeodomain-like_sf"/>
</dbReference>
<dbReference type="AlphaFoldDB" id="A0A2N7X7R7"/>
<dbReference type="InterPro" id="IPR004026">
    <property type="entry name" value="Ada_DNA_repair_Zn-bd"/>
</dbReference>
<dbReference type="GO" id="GO:0008270">
    <property type="term" value="F:zinc ion binding"/>
    <property type="evidence" value="ECO:0007669"/>
    <property type="project" value="InterPro"/>
</dbReference>
<protein>
    <recommendedName>
        <fullName evidence="13">Methylated-DNA--protein-cysteine methyltransferase</fullName>
        <ecNumber evidence="13">2.1.1.63</ecNumber>
    </recommendedName>
    <alternativeName>
        <fullName evidence="13">6-O-methylguanine-DNA methyltransferase</fullName>
        <shortName evidence="13">MGMT</shortName>
    </alternativeName>
    <alternativeName>
        <fullName evidence="13">O-6-methylguanine-DNA-alkyltransferase</fullName>
    </alternativeName>
</protein>
<feature type="region of interest" description="Disordered" evidence="14">
    <location>
        <begin position="1"/>
        <end position="33"/>
    </location>
</feature>
<evidence type="ECO:0000256" key="8">
    <source>
        <dbReference type="ARBA" id="ARBA00023015"/>
    </source>
</evidence>
<dbReference type="OrthoDB" id="9802228at2"/>
<keyword evidence="5 13" id="KW-0489">Methyltransferase</keyword>
<dbReference type="Pfam" id="PF02870">
    <property type="entry name" value="Methyltransf_1N"/>
    <property type="match status" value="1"/>
</dbReference>
<evidence type="ECO:0000256" key="4">
    <source>
        <dbReference type="ARBA" id="ARBA00022490"/>
    </source>
</evidence>
<dbReference type="InterPro" id="IPR001497">
    <property type="entry name" value="MethylDNA_cys_MeTrfase_AS"/>
</dbReference>
<dbReference type="PROSITE" id="PS00374">
    <property type="entry name" value="MGMT"/>
    <property type="match status" value="1"/>
</dbReference>
<dbReference type="InterPro" id="IPR035451">
    <property type="entry name" value="Ada-like_dom_sf"/>
</dbReference>
<evidence type="ECO:0000256" key="7">
    <source>
        <dbReference type="ARBA" id="ARBA00022763"/>
    </source>
</evidence>
<dbReference type="SUPFAM" id="SSF57884">
    <property type="entry name" value="Ada DNA repair protein, N-terminal domain (N-Ada 10)"/>
    <property type="match status" value="1"/>
</dbReference>
<dbReference type="GO" id="GO:0003700">
    <property type="term" value="F:DNA-binding transcription factor activity"/>
    <property type="evidence" value="ECO:0007669"/>
    <property type="project" value="InterPro"/>
</dbReference>
<evidence type="ECO:0000256" key="10">
    <source>
        <dbReference type="ARBA" id="ARBA00023163"/>
    </source>
</evidence>
<comment type="miscellaneous">
    <text evidence="13">This enzyme catalyzes only one turnover and therefore is not strictly catalytic. According to one definition, an enzyme is a biocatalyst that acts repeatedly and over many reaction cycles.</text>
</comment>
<dbReference type="HAMAP" id="MF_00772">
    <property type="entry name" value="OGT"/>
    <property type="match status" value="1"/>
</dbReference>
<dbReference type="SUPFAM" id="SSF46689">
    <property type="entry name" value="Homeodomain-like"/>
    <property type="match status" value="1"/>
</dbReference>